<evidence type="ECO:0000313" key="3">
    <source>
        <dbReference type="EMBL" id="MFC0564023.1"/>
    </source>
</evidence>
<keyword evidence="2" id="KW-1133">Transmembrane helix</keyword>
<name>A0ABV6NVE1_9ACTN</name>
<evidence type="ECO:0000256" key="2">
    <source>
        <dbReference type="SAM" id="Phobius"/>
    </source>
</evidence>
<accession>A0ABV6NVE1</accession>
<feature type="region of interest" description="Disordered" evidence="1">
    <location>
        <begin position="1"/>
        <end position="27"/>
    </location>
</feature>
<sequence>MTHPAAGADPAGPAPADLSAGSSVGGSGQRGVRTVLVLAGAAAGGYGLFLLRPQLGATAWWLLAGPVLHDVLVAPLVGLVGLALTRLARGPAARRWLRGGLVVTGTLLLIAVPLVWRPAAAPPNPGLQDRDYPRGLAVWLLALWLGVAAAALLSRRRPRRPRTPPDDHEAGGRDTPGNGRPTS</sequence>
<dbReference type="Proteomes" id="UP001589894">
    <property type="component" value="Unassembled WGS sequence"/>
</dbReference>
<proteinExistence type="predicted"/>
<feature type="compositionally biased region" description="Low complexity" evidence="1">
    <location>
        <begin position="1"/>
        <end position="22"/>
    </location>
</feature>
<feature type="transmembrane region" description="Helical" evidence="2">
    <location>
        <begin position="136"/>
        <end position="153"/>
    </location>
</feature>
<gene>
    <name evidence="3" type="ORF">ACFFHU_07560</name>
</gene>
<feature type="region of interest" description="Disordered" evidence="1">
    <location>
        <begin position="156"/>
        <end position="183"/>
    </location>
</feature>
<keyword evidence="2" id="KW-0472">Membrane</keyword>
<dbReference type="RefSeq" id="WP_377336962.1">
    <property type="nucleotide sequence ID" value="NZ_JBHLUE010000004.1"/>
</dbReference>
<dbReference type="EMBL" id="JBHLUE010000004">
    <property type="protein sequence ID" value="MFC0564023.1"/>
    <property type="molecule type" value="Genomic_DNA"/>
</dbReference>
<protein>
    <submittedName>
        <fullName evidence="3">Uncharacterized protein</fullName>
    </submittedName>
</protein>
<comment type="caution">
    <text evidence="3">The sequence shown here is derived from an EMBL/GenBank/DDBJ whole genome shotgun (WGS) entry which is preliminary data.</text>
</comment>
<reference evidence="3 4" key="1">
    <citation type="submission" date="2024-09" db="EMBL/GenBank/DDBJ databases">
        <authorList>
            <person name="Sun Q."/>
            <person name="Mori K."/>
        </authorList>
    </citation>
    <scope>NUCLEOTIDE SEQUENCE [LARGE SCALE GENOMIC DNA]</scope>
    <source>
        <strain evidence="3 4">TBRC 2205</strain>
    </source>
</reference>
<feature type="transmembrane region" description="Helical" evidence="2">
    <location>
        <begin position="35"/>
        <end position="53"/>
    </location>
</feature>
<feature type="transmembrane region" description="Helical" evidence="2">
    <location>
        <begin position="96"/>
        <end position="116"/>
    </location>
</feature>
<organism evidence="3 4">
    <name type="scientific">Plantactinospora siamensis</name>
    <dbReference type="NCBI Taxonomy" id="555372"/>
    <lineage>
        <taxon>Bacteria</taxon>
        <taxon>Bacillati</taxon>
        <taxon>Actinomycetota</taxon>
        <taxon>Actinomycetes</taxon>
        <taxon>Micromonosporales</taxon>
        <taxon>Micromonosporaceae</taxon>
        <taxon>Plantactinospora</taxon>
    </lineage>
</organism>
<keyword evidence="2" id="KW-0812">Transmembrane</keyword>
<evidence type="ECO:0000313" key="4">
    <source>
        <dbReference type="Proteomes" id="UP001589894"/>
    </source>
</evidence>
<feature type="compositionally biased region" description="Basic and acidic residues" evidence="1">
    <location>
        <begin position="163"/>
        <end position="172"/>
    </location>
</feature>
<keyword evidence="4" id="KW-1185">Reference proteome</keyword>
<feature type="transmembrane region" description="Helical" evidence="2">
    <location>
        <begin position="59"/>
        <end position="84"/>
    </location>
</feature>
<evidence type="ECO:0000256" key="1">
    <source>
        <dbReference type="SAM" id="MobiDB-lite"/>
    </source>
</evidence>